<dbReference type="STRING" id="687861.BscR1v2_012930"/>
<sequence>MTGGSITGMGNSQGTGIYAAGDDVTLSGGVDISRVKTGVYAEKGTFKMTGGR</sequence>
<evidence type="ECO:0000313" key="2">
    <source>
        <dbReference type="Proteomes" id="UP000190811"/>
    </source>
</evidence>
<dbReference type="Proteomes" id="UP000190811">
    <property type="component" value="Chromosome"/>
</dbReference>
<name>A0A1S6XRH7_BARSR</name>
<dbReference type="AlphaFoldDB" id="A0A1S6XRH7"/>
<gene>
    <name evidence="1" type="ORF">BscR1v2_012930</name>
</gene>
<dbReference type="EMBL" id="CP019789">
    <property type="protein sequence ID" value="AQX31207.1"/>
    <property type="molecule type" value="Genomic_DNA"/>
</dbReference>
<protein>
    <submittedName>
        <fullName evidence="1">Uncharacterized protein</fullName>
    </submittedName>
</protein>
<reference evidence="2" key="1">
    <citation type="journal article" date="2017" name="Genome Biol. Evol.">
        <title>Evolutionary Dynamics of Pathoadaptation Revealed by Three Independent Acquisitions of the VirB/D4 Type IV Secretion System in Bartonella.</title>
        <authorList>
            <person name="Harms A."/>
            <person name="Segers F.H."/>
            <person name="Quebatte M."/>
            <person name="Mistl C."/>
            <person name="Manfredi P."/>
            <person name="Korner J."/>
            <person name="Chomel B.B."/>
            <person name="Kosoy M."/>
            <person name="Maruyama S."/>
            <person name="Engel P."/>
            <person name="Dehio C."/>
        </authorList>
    </citation>
    <scope>NUCLEOTIDE SEQUENCE [LARGE SCALE GENOMIC DNA]</scope>
    <source>
        <strain evidence="2">R1</strain>
    </source>
</reference>
<evidence type="ECO:0000313" key="1">
    <source>
        <dbReference type="EMBL" id="AQX31207.1"/>
    </source>
</evidence>
<organism evidence="1 2">
    <name type="scientific">Bartonella schoenbuchensis (strain DSM 13525 / NCTC 13165 / R1)</name>
    <dbReference type="NCBI Taxonomy" id="687861"/>
    <lineage>
        <taxon>Bacteria</taxon>
        <taxon>Pseudomonadati</taxon>
        <taxon>Pseudomonadota</taxon>
        <taxon>Alphaproteobacteria</taxon>
        <taxon>Hyphomicrobiales</taxon>
        <taxon>Bartonellaceae</taxon>
        <taxon>Bartonella</taxon>
    </lineage>
</organism>
<proteinExistence type="predicted"/>
<accession>A0A1S6XRH7</accession>
<dbReference type="RefSeq" id="WP_210188391.1">
    <property type="nucleotide sequence ID" value="NZ_CP019789.1"/>
</dbReference>